<proteinExistence type="predicted"/>
<sequence length="238" mass="26535">MGRYVVSCQVFGKMQKSKKKADLDKAAHIKMLARIYPGLRIAHVDEKYGEFYSVLSKNAGNGTDDMEEEYRVRLPGQILVGEGKPNNQNHAVIFTRGEAIQAIDMNQDAALEDAIKIRQVMEEFNFAEGGTGRGRNIGRIVGFREHVFTHDVSAVANFFSLQELNFVSATQRALDNPLHVRFHYGHPDIFDRMSAITMGGVSKACKGIHLSEDIFAGFNYVLRGGEATQADYIQVMST</sequence>
<reference evidence="2 3" key="1">
    <citation type="journal article" date="2010" name="Nature">
        <title>The Ectocarpus genome and the independent evolution of multicellularity in brown algae.</title>
        <authorList>
            <person name="Cock J.M."/>
            <person name="Sterck L."/>
            <person name="Rouze P."/>
            <person name="Scornet D."/>
            <person name="Allen A.E."/>
            <person name="Amoutzias G."/>
            <person name="Anthouard V."/>
            <person name="Artiguenave F."/>
            <person name="Aury J.M."/>
            <person name="Badger J.H."/>
            <person name="Beszteri B."/>
            <person name="Billiau K."/>
            <person name="Bonnet E."/>
            <person name="Bothwell J.H."/>
            <person name="Bowler C."/>
            <person name="Boyen C."/>
            <person name="Brownlee C."/>
            <person name="Carrano C.J."/>
            <person name="Charrier B."/>
            <person name="Cho G.Y."/>
            <person name="Coelho S.M."/>
            <person name="Collen J."/>
            <person name="Corre E."/>
            <person name="Da Silva C."/>
            <person name="Delage L."/>
            <person name="Delaroque N."/>
            <person name="Dittami S.M."/>
            <person name="Doulbeau S."/>
            <person name="Elias M."/>
            <person name="Farnham G."/>
            <person name="Gachon C.M."/>
            <person name="Gschloessl B."/>
            <person name="Heesch S."/>
            <person name="Jabbari K."/>
            <person name="Jubin C."/>
            <person name="Kawai H."/>
            <person name="Kimura K."/>
            <person name="Kloareg B."/>
            <person name="Kupper F.C."/>
            <person name="Lang D."/>
            <person name="Le Bail A."/>
            <person name="Leblanc C."/>
            <person name="Lerouge P."/>
            <person name="Lohr M."/>
            <person name="Lopez P.J."/>
            <person name="Martens C."/>
            <person name="Maumus F."/>
            <person name="Michel G."/>
            <person name="Miranda-Saavedra D."/>
            <person name="Morales J."/>
            <person name="Moreau H."/>
            <person name="Motomura T."/>
            <person name="Nagasato C."/>
            <person name="Napoli C.A."/>
            <person name="Nelson D.R."/>
            <person name="Nyvall-Collen P."/>
            <person name="Peters A.F."/>
            <person name="Pommier C."/>
            <person name="Potin P."/>
            <person name="Poulain J."/>
            <person name="Quesneville H."/>
            <person name="Read B."/>
            <person name="Rensing S.A."/>
            <person name="Ritter A."/>
            <person name="Rousvoal S."/>
            <person name="Samanta M."/>
            <person name="Samson G."/>
            <person name="Schroeder D.C."/>
            <person name="Segurens B."/>
            <person name="Strittmatter M."/>
            <person name="Tonon T."/>
            <person name="Tregear J.W."/>
            <person name="Valentin K."/>
            <person name="von Dassow P."/>
            <person name="Yamagishi T."/>
            <person name="Van de Peer Y."/>
            <person name="Wincker P."/>
        </authorList>
    </citation>
    <scope>NUCLEOTIDE SEQUENCE [LARGE SCALE GENOMIC DNA]</scope>
    <source>
        <strain evidence="3">Ec32 / CCAP1310/4</strain>
    </source>
</reference>
<gene>
    <name evidence="2" type="ORF">Esi_1232_0001</name>
</gene>
<protein>
    <recommendedName>
        <fullName evidence="1">Glycosyl transferase 48 domain-containing protein</fullName>
    </recommendedName>
</protein>
<dbReference type="Pfam" id="PF02364">
    <property type="entry name" value="Glucan_synthase"/>
    <property type="match status" value="1"/>
</dbReference>
<dbReference type="GO" id="GO:0006075">
    <property type="term" value="P:(1-&gt;3)-beta-D-glucan biosynthetic process"/>
    <property type="evidence" value="ECO:0007669"/>
    <property type="project" value="InterPro"/>
</dbReference>
<dbReference type="STRING" id="2880.D7FIU6"/>
<keyword evidence="3" id="KW-1185">Reference proteome</keyword>
<dbReference type="Proteomes" id="UP000002630">
    <property type="component" value="Unassembled WGS sequence"/>
</dbReference>
<dbReference type="GO" id="GO:0005886">
    <property type="term" value="C:plasma membrane"/>
    <property type="evidence" value="ECO:0007669"/>
    <property type="project" value="TreeGrafter"/>
</dbReference>
<dbReference type="InterPro" id="IPR003440">
    <property type="entry name" value="Glyco_trans_48_dom"/>
</dbReference>
<evidence type="ECO:0000313" key="3">
    <source>
        <dbReference type="Proteomes" id="UP000002630"/>
    </source>
</evidence>
<dbReference type="EMBL" id="FN649760">
    <property type="protein sequence ID" value="CBJ34176.1"/>
    <property type="molecule type" value="Genomic_DNA"/>
</dbReference>
<evidence type="ECO:0000259" key="1">
    <source>
        <dbReference type="Pfam" id="PF02364"/>
    </source>
</evidence>
<dbReference type="InParanoid" id="D7FIU6"/>
<dbReference type="PANTHER" id="PTHR12741">
    <property type="entry name" value="LYST-INTERACTING PROTEIN LIP5 DOPAMINE RESPONSIVE PROTEIN DRG-1"/>
    <property type="match status" value="1"/>
</dbReference>
<feature type="domain" description="Glycosyl transferase 48" evidence="1">
    <location>
        <begin position="3"/>
        <end position="235"/>
    </location>
</feature>
<dbReference type="PANTHER" id="PTHR12741:SF48">
    <property type="entry name" value="1,3-BETA-GLUCAN SYNTHASE COMPONENT FKS1-RELATED"/>
    <property type="match status" value="1"/>
</dbReference>
<organism evidence="2 3">
    <name type="scientific">Ectocarpus siliculosus</name>
    <name type="common">Brown alga</name>
    <name type="synonym">Conferva siliculosa</name>
    <dbReference type="NCBI Taxonomy" id="2880"/>
    <lineage>
        <taxon>Eukaryota</taxon>
        <taxon>Sar</taxon>
        <taxon>Stramenopiles</taxon>
        <taxon>Ochrophyta</taxon>
        <taxon>PX clade</taxon>
        <taxon>Phaeophyceae</taxon>
        <taxon>Ectocarpales</taxon>
        <taxon>Ectocarpaceae</taxon>
        <taxon>Ectocarpus</taxon>
    </lineage>
</organism>
<dbReference type="GO" id="GO:0003843">
    <property type="term" value="F:1,3-beta-D-glucan synthase activity"/>
    <property type="evidence" value="ECO:0007669"/>
    <property type="project" value="InterPro"/>
</dbReference>
<dbReference type="AlphaFoldDB" id="D7FIU6"/>
<dbReference type="OrthoDB" id="203441at2759"/>
<dbReference type="GO" id="GO:0000148">
    <property type="term" value="C:1,3-beta-D-glucan synthase complex"/>
    <property type="evidence" value="ECO:0007669"/>
    <property type="project" value="InterPro"/>
</dbReference>
<evidence type="ECO:0000313" key="2">
    <source>
        <dbReference type="EMBL" id="CBJ34176.1"/>
    </source>
</evidence>
<dbReference type="eggNOG" id="KOG0916">
    <property type="taxonomic scope" value="Eukaryota"/>
</dbReference>
<name>D7FIU6_ECTSI</name>
<accession>D7FIU6</accession>